<name>A0A4Z2I011_9TELE</name>
<proteinExistence type="predicted"/>
<accession>A0A4Z2I011</accession>
<gene>
    <name evidence="1" type="ORF">EYF80_018910</name>
</gene>
<dbReference type="Proteomes" id="UP000314294">
    <property type="component" value="Unassembled WGS sequence"/>
</dbReference>
<reference evidence="1 2" key="1">
    <citation type="submission" date="2019-03" db="EMBL/GenBank/DDBJ databases">
        <title>First draft genome of Liparis tanakae, snailfish: a comprehensive survey of snailfish specific genes.</title>
        <authorList>
            <person name="Kim W."/>
            <person name="Song I."/>
            <person name="Jeong J.-H."/>
            <person name="Kim D."/>
            <person name="Kim S."/>
            <person name="Ryu S."/>
            <person name="Song J.Y."/>
            <person name="Lee S.K."/>
        </authorList>
    </citation>
    <scope>NUCLEOTIDE SEQUENCE [LARGE SCALE GENOMIC DNA]</scope>
    <source>
        <tissue evidence="1">Muscle</tissue>
    </source>
</reference>
<dbReference type="AlphaFoldDB" id="A0A4Z2I011"/>
<evidence type="ECO:0000313" key="1">
    <source>
        <dbReference type="EMBL" id="TNN70925.1"/>
    </source>
</evidence>
<protein>
    <submittedName>
        <fullName evidence="1">Uncharacterized protein</fullName>
    </submittedName>
</protein>
<dbReference type="EMBL" id="SRLO01000157">
    <property type="protein sequence ID" value="TNN70925.1"/>
    <property type="molecule type" value="Genomic_DNA"/>
</dbReference>
<organism evidence="1 2">
    <name type="scientific">Liparis tanakae</name>
    <name type="common">Tanaka's snailfish</name>
    <dbReference type="NCBI Taxonomy" id="230148"/>
    <lineage>
        <taxon>Eukaryota</taxon>
        <taxon>Metazoa</taxon>
        <taxon>Chordata</taxon>
        <taxon>Craniata</taxon>
        <taxon>Vertebrata</taxon>
        <taxon>Euteleostomi</taxon>
        <taxon>Actinopterygii</taxon>
        <taxon>Neopterygii</taxon>
        <taxon>Teleostei</taxon>
        <taxon>Neoteleostei</taxon>
        <taxon>Acanthomorphata</taxon>
        <taxon>Eupercaria</taxon>
        <taxon>Perciformes</taxon>
        <taxon>Cottioidei</taxon>
        <taxon>Cottales</taxon>
        <taxon>Liparidae</taxon>
        <taxon>Liparis</taxon>
    </lineage>
</organism>
<comment type="caution">
    <text evidence="1">The sequence shown here is derived from an EMBL/GenBank/DDBJ whole genome shotgun (WGS) entry which is preliminary data.</text>
</comment>
<sequence>MLIEGAEEKSLKVLFELLHIQLAVTCRAWTCAVMSGGSCQELNFSNCVPGIDSVANTERCWRAITQVSWCPLCLNPRCCNKAN</sequence>
<evidence type="ECO:0000313" key="2">
    <source>
        <dbReference type="Proteomes" id="UP000314294"/>
    </source>
</evidence>
<keyword evidence="2" id="KW-1185">Reference proteome</keyword>